<dbReference type="WBParaSite" id="nRc.2.0.1.t33952-RA">
    <property type="protein sequence ID" value="nRc.2.0.1.t33952-RA"/>
    <property type="gene ID" value="nRc.2.0.1.g33952"/>
</dbReference>
<protein>
    <submittedName>
        <fullName evidence="2">Uncharacterized protein</fullName>
    </submittedName>
</protein>
<organism evidence="1 2">
    <name type="scientific">Romanomermis culicivorax</name>
    <name type="common">Nematode worm</name>
    <dbReference type="NCBI Taxonomy" id="13658"/>
    <lineage>
        <taxon>Eukaryota</taxon>
        <taxon>Metazoa</taxon>
        <taxon>Ecdysozoa</taxon>
        <taxon>Nematoda</taxon>
        <taxon>Enoplea</taxon>
        <taxon>Dorylaimia</taxon>
        <taxon>Mermithida</taxon>
        <taxon>Mermithoidea</taxon>
        <taxon>Mermithidae</taxon>
        <taxon>Romanomermis</taxon>
    </lineage>
</organism>
<evidence type="ECO:0000313" key="1">
    <source>
        <dbReference type="Proteomes" id="UP000887565"/>
    </source>
</evidence>
<dbReference type="Proteomes" id="UP000887565">
    <property type="component" value="Unplaced"/>
</dbReference>
<evidence type="ECO:0000313" key="2">
    <source>
        <dbReference type="WBParaSite" id="nRc.2.0.1.t33952-RA"/>
    </source>
</evidence>
<name>A0A915K7T9_ROMCU</name>
<dbReference type="AlphaFoldDB" id="A0A915K7T9"/>
<accession>A0A915K7T9</accession>
<reference evidence="2" key="1">
    <citation type="submission" date="2022-11" db="UniProtKB">
        <authorList>
            <consortium name="WormBaseParasite"/>
        </authorList>
    </citation>
    <scope>IDENTIFICATION</scope>
</reference>
<keyword evidence="1" id="KW-1185">Reference proteome</keyword>
<proteinExistence type="predicted"/>
<sequence>MIDAAKTKNNKLTNDRYSSWSFGRRSVTRNQDINYDNPEMVEKGNRQVTHLEEKWTIEDINMPYNNILNSYTHECR</sequence>